<dbReference type="PANTHER" id="PTHR14969">
    <property type="entry name" value="SPHINGOSINE-1-PHOSPHATE PHOSPHOHYDROLASE"/>
    <property type="match status" value="1"/>
</dbReference>
<feature type="transmembrane region" description="Helical" evidence="1">
    <location>
        <begin position="59"/>
        <end position="79"/>
    </location>
</feature>
<dbReference type="InterPro" id="IPR000326">
    <property type="entry name" value="PAP2/HPO"/>
</dbReference>
<feature type="transmembrane region" description="Helical" evidence="1">
    <location>
        <begin position="106"/>
        <end position="127"/>
    </location>
</feature>
<evidence type="ECO:0000313" key="3">
    <source>
        <dbReference type="EMBL" id="SUZ95675.1"/>
    </source>
</evidence>
<dbReference type="Pfam" id="PF01569">
    <property type="entry name" value="PAP2"/>
    <property type="match status" value="1"/>
</dbReference>
<name>A0A381RUW4_9ZZZZ</name>
<proteinExistence type="predicted"/>
<dbReference type="Gene3D" id="1.20.144.10">
    <property type="entry name" value="Phosphatidic acid phosphatase type 2/haloperoxidase"/>
    <property type="match status" value="1"/>
</dbReference>
<evidence type="ECO:0000259" key="2">
    <source>
        <dbReference type="SMART" id="SM00014"/>
    </source>
</evidence>
<dbReference type="SUPFAM" id="SSF48317">
    <property type="entry name" value="Acid phosphatase/Vanadium-dependent haloperoxidase"/>
    <property type="match status" value="1"/>
</dbReference>
<keyword evidence="1" id="KW-0472">Membrane</keyword>
<feature type="transmembrane region" description="Helical" evidence="1">
    <location>
        <begin position="156"/>
        <end position="177"/>
    </location>
</feature>
<evidence type="ECO:0000256" key="1">
    <source>
        <dbReference type="SAM" id="Phobius"/>
    </source>
</evidence>
<feature type="transmembrane region" description="Helical" evidence="1">
    <location>
        <begin position="134"/>
        <end position="150"/>
    </location>
</feature>
<dbReference type="EMBL" id="UINC01002345">
    <property type="protein sequence ID" value="SUZ95675.1"/>
    <property type="molecule type" value="Genomic_DNA"/>
</dbReference>
<gene>
    <name evidence="3" type="ORF">METZ01_LOCUS48529</name>
</gene>
<dbReference type="InterPro" id="IPR036938">
    <property type="entry name" value="PAP2/HPO_sf"/>
</dbReference>
<feature type="domain" description="Phosphatidic acid phosphatase type 2/haloperoxidase" evidence="2">
    <location>
        <begin position="61"/>
        <end position="171"/>
    </location>
</feature>
<organism evidence="3">
    <name type="scientific">marine metagenome</name>
    <dbReference type="NCBI Taxonomy" id="408172"/>
    <lineage>
        <taxon>unclassified sequences</taxon>
        <taxon>metagenomes</taxon>
        <taxon>ecological metagenomes</taxon>
    </lineage>
</organism>
<keyword evidence="1" id="KW-0812">Transmembrane</keyword>
<keyword evidence="1" id="KW-1133">Transmembrane helix</keyword>
<accession>A0A381RUW4</accession>
<dbReference type="SMART" id="SM00014">
    <property type="entry name" value="acidPPc"/>
    <property type="match status" value="1"/>
</dbReference>
<dbReference type="GO" id="GO:0042392">
    <property type="term" value="F:sphingosine-1-phosphate phosphatase activity"/>
    <property type="evidence" value="ECO:0007669"/>
    <property type="project" value="TreeGrafter"/>
</dbReference>
<protein>
    <recommendedName>
        <fullName evidence="2">Phosphatidic acid phosphatase type 2/haloperoxidase domain-containing protein</fullName>
    </recommendedName>
</protein>
<feature type="transmembrane region" description="Helical" evidence="1">
    <location>
        <begin position="38"/>
        <end position="54"/>
    </location>
</feature>
<sequence length="192" mass="21546">MIGLLDNIDRKILYLINDFLSNPIFDLFFVTITNEDLWAIPVIIGVLILGIRGGKRARIALGIILIATGITDVTVVEVIKPTIARLRPSHTLGDTINVLIGKGGKYGFVSAHAANIFCATTILSYFYERWKKPLFILALSVSISRVYVGVHYPGDVIFGGIYGYGIAWLFITIWVLIKMRELKRGRTWVQYE</sequence>
<reference evidence="3" key="1">
    <citation type="submission" date="2018-05" db="EMBL/GenBank/DDBJ databases">
        <authorList>
            <person name="Lanie J.A."/>
            <person name="Ng W.-L."/>
            <person name="Kazmierczak K.M."/>
            <person name="Andrzejewski T.M."/>
            <person name="Davidsen T.M."/>
            <person name="Wayne K.J."/>
            <person name="Tettelin H."/>
            <person name="Glass J.I."/>
            <person name="Rusch D."/>
            <person name="Podicherti R."/>
            <person name="Tsui H.-C.T."/>
            <person name="Winkler M.E."/>
        </authorList>
    </citation>
    <scope>NUCLEOTIDE SEQUENCE</scope>
</reference>
<dbReference type="PANTHER" id="PTHR14969:SF13">
    <property type="entry name" value="AT30094P"/>
    <property type="match status" value="1"/>
</dbReference>
<dbReference type="AlphaFoldDB" id="A0A381RUW4"/>